<reference evidence="6" key="2">
    <citation type="submission" date="2020-09" db="EMBL/GenBank/DDBJ databases">
        <authorList>
            <person name="Sun Q."/>
            <person name="Zhou Y."/>
        </authorList>
    </citation>
    <scope>NUCLEOTIDE SEQUENCE</scope>
    <source>
        <strain evidence="6">CGMCC 1.15533</strain>
    </source>
</reference>
<keyword evidence="4" id="KW-0812">Transmembrane</keyword>
<evidence type="ECO:0000259" key="5">
    <source>
        <dbReference type="PROSITE" id="PS51677"/>
    </source>
</evidence>
<organism evidence="6 7">
    <name type="scientific">Streptococcus himalayensis</name>
    <dbReference type="NCBI Taxonomy" id="1888195"/>
    <lineage>
        <taxon>Bacteria</taxon>
        <taxon>Bacillati</taxon>
        <taxon>Bacillota</taxon>
        <taxon>Bacilli</taxon>
        <taxon>Lactobacillales</taxon>
        <taxon>Streptococcaceae</taxon>
        <taxon>Streptococcus</taxon>
    </lineage>
</organism>
<feature type="region of interest" description="Disordered" evidence="3">
    <location>
        <begin position="61"/>
        <end position="80"/>
    </location>
</feature>
<reference evidence="6" key="1">
    <citation type="journal article" date="2014" name="Int. J. Syst. Evol. Microbiol.">
        <title>Complete genome sequence of Corynebacterium casei LMG S-19264T (=DSM 44701T), isolated from a smear-ripened cheese.</title>
        <authorList>
            <consortium name="US DOE Joint Genome Institute (JGI-PGF)"/>
            <person name="Walter F."/>
            <person name="Albersmeier A."/>
            <person name="Kalinowski J."/>
            <person name="Ruckert C."/>
        </authorList>
    </citation>
    <scope>NUCLEOTIDE SEQUENCE</scope>
    <source>
        <strain evidence="6">CGMCC 1.15533</strain>
    </source>
</reference>
<name>A0A917A7L4_9STRE</name>
<evidence type="ECO:0000256" key="1">
    <source>
        <dbReference type="ARBA" id="ARBA00004613"/>
    </source>
</evidence>
<comment type="subcellular location">
    <subcellularLocation>
        <location evidence="1">Secreted</location>
    </subcellularLocation>
</comment>
<dbReference type="PANTHER" id="PTHR34216">
    <property type="match status" value="1"/>
</dbReference>
<dbReference type="RefSeq" id="WP_068992886.1">
    <property type="nucleotide sequence ID" value="NZ_BMJN01000021.1"/>
</dbReference>
<evidence type="ECO:0000256" key="2">
    <source>
        <dbReference type="ARBA" id="ARBA00022729"/>
    </source>
</evidence>
<dbReference type="PROSITE" id="PS51677">
    <property type="entry name" value="NODB"/>
    <property type="match status" value="1"/>
</dbReference>
<dbReference type="PANTHER" id="PTHR34216:SF3">
    <property type="entry name" value="POLY-BETA-1,6-N-ACETYL-D-GLUCOSAMINE N-DEACETYLASE"/>
    <property type="match status" value="1"/>
</dbReference>
<dbReference type="GO" id="GO:0005975">
    <property type="term" value="P:carbohydrate metabolic process"/>
    <property type="evidence" value="ECO:0007669"/>
    <property type="project" value="InterPro"/>
</dbReference>
<feature type="transmembrane region" description="Helical" evidence="4">
    <location>
        <begin position="23"/>
        <end position="43"/>
    </location>
</feature>
<dbReference type="EMBL" id="BMJN01000021">
    <property type="protein sequence ID" value="GGE33028.1"/>
    <property type="molecule type" value="Genomic_DNA"/>
</dbReference>
<dbReference type="CDD" id="cd10918">
    <property type="entry name" value="CE4_NodB_like_5s_6s"/>
    <property type="match status" value="1"/>
</dbReference>
<evidence type="ECO:0000313" key="6">
    <source>
        <dbReference type="EMBL" id="GGE33028.1"/>
    </source>
</evidence>
<dbReference type="GO" id="GO:0005576">
    <property type="term" value="C:extracellular region"/>
    <property type="evidence" value="ECO:0007669"/>
    <property type="project" value="UniProtKB-SubCell"/>
</dbReference>
<dbReference type="SUPFAM" id="SSF88713">
    <property type="entry name" value="Glycoside hydrolase/deacetylase"/>
    <property type="match status" value="1"/>
</dbReference>
<keyword evidence="4" id="KW-0472">Membrane</keyword>
<comment type="caution">
    <text evidence="6">The sequence shown here is derived from an EMBL/GenBank/DDBJ whole genome shotgun (WGS) entry which is preliminary data.</text>
</comment>
<evidence type="ECO:0000256" key="4">
    <source>
        <dbReference type="SAM" id="Phobius"/>
    </source>
</evidence>
<feature type="domain" description="NodB homology" evidence="5">
    <location>
        <begin position="156"/>
        <end position="317"/>
    </location>
</feature>
<dbReference type="Pfam" id="PF01522">
    <property type="entry name" value="Polysacc_deac_1"/>
    <property type="match status" value="1"/>
</dbReference>
<keyword evidence="2" id="KW-0732">Signal</keyword>
<dbReference type="InterPro" id="IPR002509">
    <property type="entry name" value="NODB_dom"/>
</dbReference>
<dbReference type="Gene3D" id="3.20.20.370">
    <property type="entry name" value="Glycoside hydrolase/deacetylase"/>
    <property type="match status" value="1"/>
</dbReference>
<dbReference type="InterPro" id="IPR051398">
    <property type="entry name" value="Polysacch_Deacetylase"/>
</dbReference>
<dbReference type="GO" id="GO:0016810">
    <property type="term" value="F:hydrolase activity, acting on carbon-nitrogen (but not peptide) bonds"/>
    <property type="evidence" value="ECO:0007669"/>
    <property type="project" value="InterPro"/>
</dbReference>
<evidence type="ECO:0000313" key="7">
    <source>
        <dbReference type="Proteomes" id="UP000660801"/>
    </source>
</evidence>
<proteinExistence type="predicted"/>
<protein>
    <submittedName>
        <fullName evidence="6">Deacetylase</fullName>
    </submittedName>
</protein>
<keyword evidence="4" id="KW-1133">Transmembrane helix</keyword>
<dbReference type="Proteomes" id="UP000660801">
    <property type="component" value="Unassembled WGS sequence"/>
</dbReference>
<accession>A0A917A7L4</accession>
<keyword evidence="7" id="KW-1185">Reference proteome</keyword>
<gene>
    <name evidence="6" type="ORF">GCM10011510_12990</name>
</gene>
<evidence type="ECO:0000256" key="3">
    <source>
        <dbReference type="SAM" id="MobiDB-lite"/>
    </source>
</evidence>
<dbReference type="OrthoDB" id="9778320at2"/>
<dbReference type="InterPro" id="IPR011330">
    <property type="entry name" value="Glyco_hydro/deAcase_b/a-brl"/>
</dbReference>
<sequence>MTHHYDNRTIRTRIEKRRRRRKLLLLIALSLLGIVLALIWWMFTQQPSAVSQHKPAVSHQLSQSSSEIKQKVSKEPANPDESITWVRQTEPVKLPILMYHAIHVMDPTEAANANLIVSPDVFKSHLEALKQAGYYSLSPAEAYKVLTENVLPKGKKVIWLTFDDSLRDFYTHAFPLLQEYHMKATNNVITGFVENEREDMLTLPQMIEMKEKGLSFEDHTVNHPDLALSSPDIQEKELENSKTYLDQQLQQTTSTVAYPSGRYTETTITIAEKLGYKLGLTTNPGLASLDNGLLSLNRIRIMPTTTAEELLREIAVP</sequence>
<dbReference type="AlphaFoldDB" id="A0A917A7L4"/>